<evidence type="ECO:0000313" key="2">
    <source>
        <dbReference type="Proteomes" id="UP001437256"/>
    </source>
</evidence>
<dbReference type="InterPro" id="IPR013726">
    <property type="entry name" value="Mitofissin"/>
</dbReference>
<keyword evidence="2" id="KW-1185">Reference proteome</keyword>
<protein>
    <recommendedName>
        <fullName evidence="3">DUF1748-domain-containing protein</fullName>
    </recommendedName>
</protein>
<gene>
    <name evidence="1" type="ORF">AAF712_009380</name>
</gene>
<dbReference type="Pfam" id="PF08520">
    <property type="entry name" value="Mitofissin"/>
    <property type="match status" value="1"/>
</dbReference>
<organism evidence="1 2">
    <name type="scientific">Marasmius tenuissimus</name>
    <dbReference type="NCBI Taxonomy" id="585030"/>
    <lineage>
        <taxon>Eukaryota</taxon>
        <taxon>Fungi</taxon>
        <taxon>Dikarya</taxon>
        <taxon>Basidiomycota</taxon>
        <taxon>Agaricomycotina</taxon>
        <taxon>Agaricomycetes</taxon>
        <taxon>Agaricomycetidae</taxon>
        <taxon>Agaricales</taxon>
        <taxon>Marasmiineae</taxon>
        <taxon>Marasmiaceae</taxon>
        <taxon>Marasmius</taxon>
    </lineage>
</organism>
<evidence type="ECO:0008006" key="3">
    <source>
        <dbReference type="Google" id="ProtNLM"/>
    </source>
</evidence>
<dbReference type="EMBL" id="JBBXMP010000075">
    <property type="protein sequence ID" value="KAL0063688.1"/>
    <property type="molecule type" value="Genomic_DNA"/>
</dbReference>
<dbReference type="PANTHER" id="PTHR28075">
    <property type="entry name" value="CHROMOSOME 16, WHOLE GENOME SHOTGUN SEQUENCE"/>
    <property type="match status" value="1"/>
</dbReference>
<dbReference type="Proteomes" id="UP001437256">
    <property type="component" value="Unassembled WGS sequence"/>
</dbReference>
<comment type="caution">
    <text evidence="1">The sequence shown here is derived from an EMBL/GenBank/DDBJ whole genome shotgun (WGS) entry which is preliminary data.</text>
</comment>
<accession>A0ABR2ZQP9</accession>
<dbReference type="PANTHER" id="PTHR28075:SF3">
    <property type="entry name" value="DUF1748-DOMAIN-CONTAINING PROTEIN"/>
    <property type="match status" value="1"/>
</dbReference>
<sequence>MAIGRLVHYAFDAAMLSTVLAGVRRSSGFTPDASKIEQPALRTAAETFLSVGETVFDMVQGTAVNSQYFKRDRS</sequence>
<evidence type="ECO:0000313" key="1">
    <source>
        <dbReference type="EMBL" id="KAL0063688.1"/>
    </source>
</evidence>
<name>A0ABR2ZQP9_9AGAR</name>
<proteinExistence type="predicted"/>
<reference evidence="1 2" key="1">
    <citation type="submission" date="2024-05" db="EMBL/GenBank/DDBJ databases">
        <title>A draft genome resource for the thread blight pathogen Marasmius tenuissimus strain MS-2.</title>
        <authorList>
            <person name="Yulfo-Soto G.E."/>
            <person name="Baruah I.K."/>
            <person name="Amoako-Attah I."/>
            <person name="Bukari Y."/>
            <person name="Meinhardt L.W."/>
            <person name="Bailey B.A."/>
            <person name="Cohen S.P."/>
        </authorList>
    </citation>
    <scope>NUCLEOTIDE SEQUENCE [LARGE SCALE GENOMIC DNA]</scope>
    <source>
        <strain evidence="1 2">MS-2</strain>
    </source>
</reference>